<gene>
    <name evidence="1" type="ORF">EV421DRAFT_1496385</name>
</gene>
<proteinExistence type="predicted"/>
<dbReference type="AlphaFoldDB" id="A0AA39IZG0"/>
<sequence length="160" mass="18580">MNTSSSCCSSCSLRTVAKVRLGIYTWANLGPDFNAFEIVIFLTATFQGTRETRNYRILNRAHQKFGPEPVMALILKDSLFYLVMYIPLYLMTDKSLATRLQCPWLRAYHVVYEHRAITRMLLRLRKQARNDMDARRSWEIELTSFRVVRSVGERSSESGS</sequence>
<evidence type="ECO:0000313" key="1">
    <source>
        <dbReference type="EMBL" id="KAK0432675.1"/>
    </source>
</evidence>
<name>A0AA39IZG0_9AGAR</name>
<protein>
    <submittedName>
        <fullName evidence="1">Uncharacterized protein</fullName>
    </submittedName>
</protein>
<comment type="caution">
    <text evidence="1">The sequence shown here is derived from an EMBL/GenBank/DDBJ whole genome shotgun (WGS) entry which is preliminary data.</text>
</comment>
<dbReference type="Proteomes" id="UP001175226">
    <property type="component" value="Unassembled WGS sequence"/>
</dbReference>
<organism evidence="1 2">
    <name type="scientific">Armillaria borealis</name>
    <dbReference type="NCBI Taxonomy" id="47425"/>
    <lineage>
        <taxon>Eukaryota</taxon>
        <taxon>Fungi</taxon>
        <taxon>Dikarya</taxon>
        <taxon>Basidiomycota</taxon>
        <taxon>Agaricomycotina</taxon>
        <taxon>Agaricomycetes</taxon>
        <taxon>Agaricomycetidae</taxon>
        <taxon>Agaricales</taxon>
        <taxon>Marasmiineae</taxon>
        <taxon>Physalacriaceae</taxon>
        <taxon>Armillaria</taxon>
    </lineage>
</organism>
<evidence type="ECO:0000313" key="2">
    <source>
        <dbReference type="Proteomes" id="UP001175226"/>
    </source>
</evidence>
<accession>A0AA39IZG0</accession>
<dbReference type="EMBL" id="JAUEPT010000091">
    <property type="protein sequence ID" value="KAK0432675.1"/>
    <property type="molecule type" value="Genomic_DNA"/>
</dbReference>
<reference evidence="1" key="1">
    <citation type="submission" date="2023-06" db="EMBL/GenBank/DDBJ databases">
        <authorList>
            <consortium name="Lawrence Berkeley National Laboratory"/>
            <person name="Ahrendt S."/>
            <person name="Sahu N."/>
            <person name="Indic B."/>
            <person name="Wong-Bajracharya J."/>
            <person name="Merenyi Z."/>
            <person name="Ke H.-M."/>
            <person name="Monk M."/>
            <person name="Kocsube S."/>
            <person name="Drula E."/>
            <person name="Lipzen A."/>
            <person name="Balint B."/>
            <person name="Henrissat B."/>
            <person name="Andreopoulos B."/>
            <person name="Martin F.M."/>
            <person name="Harder C.B."/>
            <person name="Rigling D."/>
            <person name="Ford K.L."/>
            <person name="Foster G.D."/>
            <person name="Pangilinan J."/>
            <person name="Papanicolaou A."/>
            <person name="Barry K."/>
            <person name="LaButti K."/>
            <person name="Viragh M."/>
            <person name="Koriabine M."/>
            <person name="Yan M."/>
            <person name="Riley R."/>
            <person name="Champramary S."/>
            <person name="Plett K.L."/>
            <person name="Tsai I.J."/>
            <person name="Slot J."/>
            <person name="Sipos G."/>
            <person name="Plett J."/>
            <person name="Nagy L.G."/>
            <person name="Grigoriev I.V."/>
        </authorList>
    </citation>
    <scope>NUCLEOTIDE SEQUENCE</scope>
    <source>
        <strain evidence="1">FPL87.14</strain>
    </source>
</reference>
<keyword evidence="2" id="KW-1185">Reference proteome</keyword>